<keyword evidence="2" id="KW-1133">Transmembrane helix</keyword>
<accession>A0A4R2HZM3</accession>
<organism evidence="3 4">
    <name type="scientific">Kribbella steppae</name>
    <dbReference type="NCBI Taxonomy" id="2512223"/>
    <lineage>
        <taxon>Bacteria</taxon>
        <taxon>Bacillati</taxon>
        <taxon>Actinomycetota</taxon>
        <taxon>Actinomycetes</taxon>
        <taxon>Propionibacteriales</taxon>
        <taxon>Kribbellaceae</taxon>
        <taxon>Kribbella</taxon>
    </lineage>
</organism>
<evidence type="ECO:0000256" key="1">
    <source>
        <dbReference type="SAM" id="MobiDB-lite"/>
    </source>
</evidence>
<proteinExistence type="predicted"/>
<keyword evidence="2" id="KW-0812">Transmembrane</keyword>
<gene>
    <name evidence="3" type="ORF">EV652_101427</name>
</gene>
<evidence type="ECO:0000313" key="4">
    <source>
        <dbReference type="Proteomes" id="UP000294508"/>
    </source>
</evidence>
<dbReference type="AlphaFoldDB" id="A0A4R2HZM3"/>
<dbReference type="Proteomes" id="UP000294508">
    <property type="component" value="Unassembled WGS sequence"/>
</dbReference>
<reference evidence="3 4" key="1">
    <citation type="journal article" date="2015" name="Stand. Genomic Sci.">
        <title>Genomic Encyclopedia of Bacterial and Archaeal Type Strains, Phase III: the genomes of soil and plant-associated and newly described type strains.</title>
        <authorList>
            <person name="Whitman W.B."/>
            <person name="Woyke T."/>
            <person name="Klenk H.P."/>
            <person name="Zhou Y."/>
            <person name="Lilburn T.G."/>
            <person name="Beck B.J."/>
            <person name="De Vos P."/>
            <person name="Vandamme P."/>
            <person name="Eisen J.A."/>
            <person name="Garrity G."/>
            <person name="Hugenholtz P."/>
            <person name="Kyrpides N.C."/>
        </authorList>
    </citation>
    <scope>NUCLEOTIDE SEQUENCE [LARGE SCALE GENOMIC DNA]</scope>
    <source>
        <strain evidence="3 4">VKM Ac-2572</strain>
    </source>
</reference>
<sequence length="275" mass="29658">MSDTNEGLSASGRHAPQPFSQPQMPPQAPGPRGPVARRSSWLDQAPRTLDVAARAVCLLAGVGLLVTGLVGLFSDVDEGVLALVLGIGVLLLITPSIIDRIRSTRLGQFEVQLVRQVAASARRAANSLQRLGLGRELDAYATIYTELRGPELKNVRAMVLDRIIERVAGAAVVEKFDQDEVKAMFREGTPIVRVLALGLMEGDPSLIDGEILLEAVSRPLTGNEQYHALRLVRDEWNRLSPAEHAALRSAIDASPHLKDGSARGDVARQIRALHG</sequence>
<keyword evidence="2" id="KW-0472">Membrane</keyword>
<protein>
    <submittedName>
        <fullName evidence="3">Uncharacterized protein</fullName>
    </submittedName>
</protein>
<keyword evidence="4" id="KW-1185">Reference proteome</keyword>
<evidence type="ECO:0000256" key="2">
    <source>
        <dbReference type="SAM" id="Phobius"/>
    </source>
</evidence>
<evidence type="ECO:0000313" key="3">
    <source>
        <dbReference type="EMBL" id="TCO35545.1"/>
    </source>
</evidence>
<feature type="region of interest" description="Disordered" evidence="1">
    <location>
        <begin position="1"/>
        <end position="38"/>
    </location>
</feature>
<dbReference type="EMBL" id="SLWN01000001">
    <property type="protein sequence ID" value="TCO35545.1"/>
    <property type="molecule type" value="Genomic_DNA"/>
</dbReference>
<feature type="compositionally biased region" description="Pro residues" evidence="1">
    <location>
        <begin position="23"/>
        <end position="32"/>
    </location>
</feature>
<comment type="caution">
    <text evidence="3">The sequence shown here is derived from an EMBL/GenBank/DDBJ whole genome shotgun (WGS) entry which is preliminary data.</text>
</comment>
<name>A0A4R2HZM3_9ACTN</name>
<feature type="transmembrane region" description="Helical" evidence="2">
    <location>
        <begin position="51"/>
        <end position="73"/>
    </location>
</feature>
<feature type="transmembrane region" description="Helical" evidence="2">
    <location>
        <begin position="79"/>
        <end position="98"/>
    </location>
</feature>